<comment type="caution">
    <text evidence="11">The sequence shown here is derived from an EMBL/GenBank/DDBJ whole genome shotgun (WGS) entry which is preliminary data.</text>
</comment>
<comment type="subcellular location">
    <subcellularLocation>
        <location evidence="1">Membrane</location>
        <topology evidence="1">Multi-pass membrane protein</topology>
    </subcellularLocation>
</comment>
<feature type="domain" description="Cation/H+ exchanger transmembrane" evidence="10">
    <location>
        <begin position="249"/>
        <end position="362"/>
    </location>
</feature>
<evidence type="ECO:0000256" key="6">
    <source>
        <dbReference type="ARBA" id="ARBA00023065"/>
    </source>
</evidence>
<feature type="domain" description="Cation/H+ exchanger transmembrane" evidence="10">
    <location>
        <begin position="83"/>
        <end position="246"/>
    </location>
</feature>
<evidence type="ECO:0000256" key="8">
    <source>
        <dbReference type="ARBA" id="ARBA00023201"/>
    </source>
</evidence>
<dbReference type="PANTHER" id="PTHR10110:SF126">
    <property type="entry name" value="NA(+)_H(+) EXCHANGER PROTEIN 7"/>
    <property type="match status" value="1"/>
</dbReference>
<dbReference type="Proteomes" id="UP001209878">
    <property type="component" value="Unassembled WGS sequence"/>
</dbReference>
<accession>A0AAD9P0D5</accession>
<evidence type="ECO:0000313" key="12">
    <source>
        <dbReference type="Proteomes" id="UP001209878"/>
    </source>
</evidence>
<feature type="transmembrane region" description="Helical" evidence="9">
    <location>
        <begin position="266"/>
        <end position="289"/>
    </location>
</feature>
<evidence type="ECO:0000256" key="4">
    <source>
        <dbReference type="ARBA" id="ARBA00022989"/>
    </source>
</evidence>
<name>A0AAD9P0D5_RIDPI</name>
<proteinExistence type="predicted"/>
<feature type="transmembrane region" description="Helical" evidence="9">
    <location>
        <begin position="147"/>
        <end position="169"/>
    </location>
</feature>
<dbReference type="InterPro" id="IPR018422">
    <property type="entry name" value="Cation/H_exchanger_CPA1"/>
</dbReference>
<evidence type="ECO:0000256" key="7">
    <source>
        <dbReference type="ARBA" id="ARBA00023136"/>
    </source>
</evidence>
<dbReference type="PANTHER" id="PTHR10110">
    <property type="entry name" value="SODIUM/HYDROGEN EXCHANGER"/>
    <property type="match status" value="1"/>
</dbReference>
<gene>
    <name evidence="11" type="ORF">NP493_225g03060</name>
</gene>
<dbReference type="Gene3D" id="6.10.140.1330">
    <property type="match status" value="1"/>
</dbReference>
<feature type="transmembrane region" description="Helical" evidence="9">
    <location>
        <begin position="214"/>
        <end position="234"/>
    </location>
</feature>
<evidence type="ECO:0000256" key="3">
    <source>
        <dbReference type="ARBA" id="ARBA00022692"/>
    </source>
</evidence>
<feature type="transmembrane region" description="Helical" evidence="9">
    <location>
        <begin position="79"/>
        <end position="100"/>
    </location>
</feature>
<keyword evidence="6" id="KW-0406">Ion transport</keyword>
<keyword evidence="8" id="KW-0739">Sodium transport</keyword>
<evidence type="ECO:0000256" key="2">
    <source>
        <dbReference type="ARBA" id="ARBA00022448"/>
    </source>
</evidence>
<evidence type="ECO:0000313" key="11">
    <source>
        <dbReference type="EMBL" id="KAK2185739.1"/>
    </source>
</evidence>
<keyword evidence="7 9" id="KW-0472">Membrane</keyword>
<feature type="transmembrane region" description="Helical" evidence="9">
    <location>
        <begin position="340"/>
        <end position="361"/>
    </location>
</feature>
<keyword evidence="4 9" id="KW-1133">Transmembrane helix</keyword>
<dbReference type="Pfam" id="PF00999">
    <property type="entry name" value="Na_H_Exchanger"/>
    <property type="match status" value="2"/>
</dbReference>
<feature type="transmembrane region" description="Helical" evidence="9">
    <location>
        <begin position="112"/>
        <end position="135"/>
    </location>
</feature>
<dbReference type="GO" id="GO:0005886">
    <property type="term" value="C:plasma membrane"/>
    <property type="evidence" value="ECO:0007669"/>
    <property type="project" value="TreeGrafter"/>
</dbReference>
<dbReference type="GO" id="GO:0015385">
    <property type="term" value="F:sodium:proton antiporter activity"/>
    <property type="evidence" value="ECO:0007669"/>
    <property type="project" value="InterPro"/>
</dbReference>
<keyword evidence="3 9" id="KW-0812">Transmembrane</keyword>
<dbReference type="EMBL" id="JAODUO010000225">
    <property type="protein sequence ID" value="KAK2185739.1"/>
    <property type="molecule type" value="Genomic_DNA"/>
</dbReference>
<evidence type="ECO:0000256" key="9">
    <source>
        <dbReference type="SAM" id="Phobius"/>
    </source>
</evidence>
<protein>
    <recommendedName>
        <fullName evidence="10">Cation/H+ exchanger transmembrane domain-containing protein</fullName>
    </recommendedName>
</protein>
<evidence type="ECO:0000256" key="1">
    <source>
        <dbReference type="ARBA" id="ARBA00004141"/>
    </source>
</evidence>
<keyword evidence="12" id="KW-1185">Reference proteome</keyword>
<organism evidence="11 12">
    <name type="scientific">Ridgeia piscesae</name>
    <name type="common">Tubeworm</name>
    <dbReference type="NCBI Taxonomy" id="27915"/>
    <lineage>
        <taxon>Eukaryota</taxon>
        <taxon>Metazoa</taxon>
        <taxon>Spiralia</taxon>
        <taxon>Lophotrochozoa</taxon>
        <taxon>Annelida</taxon>
        <taxon>Polychaeta</taxon>
        <taxon>Sedentaria</taxon>
        <taxon>Canalipalpata</taxon>
        <taxon>Sabellida</taxon>
        <taxon>Siboglinidae</taxon>
        <taxon>Ridgeia</taxon>
    </lineage>
</organism>
<evidence type="ECO:0000259" key="10">
    <source>
        <dbReference type="Pfam" id="PF00999"/>
    </source>
</evidence>
<dbReference type="InterPro" id="IPR006153">
    <property type="entry name" value="Cation/H_exchanger_TM"/>
</dbReference>
<evidence type="ECO:0000256" key="5">
    <source>
        <dbReference type="ARBA" id="ARBA00023053"/>
    </source>
</evidence>
<sequence>MLFISEVLGMAMHSHGADSLDDMLTKTASILNVTFQRSERSAINGVKKKGNDTIERDHHHHGKGIDLISWHYEYVQLPLIISIFFIVTAVCKLWPGLYFMSMIGMMGTFHISLVHCFVFSSLIVAVDPVAVLAIFQEIGVNNCLYFLIFGESLLNDAVTVVLYNMMNVFNEMKVIPPDQVILGFIAFFTVSLGGLTTGVLFGIMSAILTKRTQHVQVVEPLTIFVFAYTAYLVAELFHFSGIISSTCDSVIFLFLGLSLVQKDRVWHSGFIFTAVGLCLLVRFIVVYFLTFIANRMMRIRPVNIEEQFIMAYGGLRGAVAFSLVAMLDKSKIPHQGLFETATLAIIIFTVFIQGITIKPLVRLLHIKRNSAKVVSIFEEINDHMTDHVMAGMEVIIGHYGTNSFRVIAERLDTHYLQPWLLREPQTKDDHIMELYQKIALQLHLELLAGPNAAEMFSLSYMDLYKVPVW</sequence>
<reference evidence="11" key="1">
    <citation type="journal article" date="2023" name="Mol. Biol. Evol.">
        <title>Third-Generation Sequencing Reveals the Adaptive Role of the Epigenome in Three Deep-Sea Polychaetes.</title>
        <authorList>
            <person name="Perez M."/>
            <person name="Aroh O."/>
            <person name="Sun Y."/>
            <person name="Lan Y."/>
            <person name="Juniper S.K."/>
            <person name="Young C.R."/>
            <person name="Angers B."/>
            <person name="Qian P.Y."/>
        </authorList>
    </citation>
    <scope>NUCLEOTIDE SEQUENCE</scope>
    <source>
        <strain evidence="11">R07B-5</strain>
    </source>
</reference>
<keyword evidence="5" id="KW-0915">Sodium</keyword>
<keyword evidence="2" id="KW-0813">Transport</keyword>
<dbReference type="AlphaFoldDB" id="A0AAD9P0D5"/>
<feature type="transmembrane region" description="Helical" evidence="9">
    <location>
        <begin position="181"/>
        <end position="208"/>
    </location>
</feature>
<dbReference type="GO" id="GO:0098719">
    <property type="term" value="P:sodium ion import across plasma membrane"/>
    <property type="evidence" value="ECO:0007669"/>
    <property type="project" value="TreeGrafter"/>
</dbReference>
<dbReference type="GO" id="GO:0015386">
    <property type="term" value="F:potassium:proton antiporter activity"/>
    <property type="evidence" value="ECO:0007669"/>
    <property type="project" value="TreeGrafter"/>
</dbReference>
<dbReference type="GO" id="GO:0051453">
    <property type="term" value="P:regulation of intracellular pH"/>
    <property type="evidence" value="ECO:0007669"/>
    <property type="project" value="TreeGrafter"/>
</dbReference>
<feature type="transmembrane region" description="Helical" evidence="9">
    <location>
        <begin position="309"/>
        <end position="328"/>
    </location>
</feature>